<gene>
    <name evidence="2" type="ORF">Ahy_A04g019767</name>
</gene>
<protein>
    <submittedName>
        <fullName evidence="2">Uncharacterized protein</fullName>
    </submittedName>
</protein>
<keyword evidence="3" id="KW-1185">Reference proteome</keyword>
<dbReference type="STRING" id="3818.A0A445DGK1"/>
<dbReference type="Proteomes" id="UP000289738">
    <property type="component" value="Chromosome A04"/>
</dbReference>
<name>A0A445DGK1_ARAHY</name>
<accession>A0A445DGK1</accession>
<evidence type="ECO:0000313" key="2">
    <source>
        <dbReference type="EMBL" id="RYR62299.1"/>
    </source>
</evidence>
<dbReference type="EMBL" id="SDMP01000004">
    <property type="protein sequence ID" value="RYR62299.1"/>
    <property type="molecule type" value="Genomic_DNA"/>
</dbReference>
<proteinExistence type="predicted"/>
<organism evidence="2 3">
    <name type="scientific">Arachis hypogaea</name>
    <name type="common">Peanut</name>
    <dbReference type="NCBI Taxonomy" id="3818"/>
    <lineage>
        <taxon>Eukaryota</taxon>
        <taxon>Viridiplantae</taxon>
        <taxon>Streptophyta</taxon>
        <taxon>Embryophyta</taxon>
        <taxon>Tracheophyta</taxon>
        <taxon>Spermatophyta</taxon>
        <taxon>Magnoliopsida</taxon>
        <taxon>eudicotyledons</taxon>
        <taxon>Gunneridae</taxon>
        <taxon>Pentapetalae</taxon>
        <taxon>rosids</taxon>
        <taxon>fabids</taxon>
        <taxon>Fabales</taxon>
        <taxon>Fabaceae</taxon>
        <taxon>Papilionoideae</taxon>
        <taxon>50 kb inversion clade</taxon>
        <taxon>dalbergioids sensu lato</taxon>
        <taxon>Dalbergieae</taxon>
        <taxon>Pterocarpus clade</taxon>
        <taxon>Arachis</taxon>
    </lineage>
</organism>
<comment type="caution">
    <text evidence="2">The sequence shown here is derived from an EMBL/GenBank/DDBJ whole genome shotgun (WGS) entry which is preliminary data.</text>
</comment>
<reference evidence="2 3" key="1">
    <citation type="submission" date="2019-01" db="EMBL/GenBank/DDBJ databases">
        <title>Sequencing of cultivated peanut Arachis hypogaea provides insights into genome evolution and oil improvement.</title>
        <authorList>
            <person name="Chen X."/>
        </authorList>
    </citation>
    <scope>NUCLEOTIDE SEQUENCE [LARGE SCALE GENOMIC DNA]</scope>
    <source>
        <strain evidence="3">cv. Fuhuasheng</strain>
        <tissue evidence="2">Leaves</tissue>
    </source>
</reference>
<feature type="compositionally biased region" description="Low complexity" evidence="1">
    <location>
        <begin position="1"/>
        <end position="23"/>
    </location>
</feature>
<sequence>MSPAAIAVSAATAATQPPHQPSQLPATPQPRSPAVAQPPQPLHRHSLHRHRRRSVAIVESCVALIGSSLTVVWKLVGRLLCSSALILSLSVSCYRSRSSQDSAVSPSTSGQYSTTLSRLKQKLSGFWLHVVQRWPMIEVLLAFDHLLSLFLCNVISLSSVEVRMKIISDLLISVSKAVRQEARLKVRQDSLRLGNVGVISNASNSNEQHDMEINSACVAAKEDVAKNSNDLFKQFDVLYRNMIPSNFTMRLNANQQLSLELDLFMKQRL</sequence>
<feature type="region of interest" description="Disordered" evidence="1">
    <location>
        <begin position="1"/>
        <end position="48"/>
    </location>
</feature>
<evidence type="ECO:0000313" key="3">
    <source>
        <dbReference type="Proteomes" id="UP000289738"/>
    </source>
</evidence>
<evidence type="ECO:0000256" key="1">
    <source>
        <dbReference type="SAM" id="MobiDB-lite"/>
    </source>
</evidence>
<dbReference type="AlphaFoldDB" id="A0A445DGK1"/>
<feature type="compositionally biased region" description="Pro residues" evidence="1">
    <location>
        <begin position="27"/>
        <end position="41"/>
    </location>
</feature>